<evidence type="ECO:0000256" key="2">
    <source>
        <dbReference type="ARBA" id="ARBA00022670"/>
    </source>
</evidence>
<dbReference type="PANTHER" id="PTHR31470:SF40">
    <property type="entry name" value="UBIQUITIN-LIKE PROTEASE FAMILY PROFILE DOMAIN-CONTAINING PROTEIN"/>
    <property type="match status" value="1"/>
</dbReference>
<sequence length="288" mass="33658">MAAMFNGDDKVVFKNIEATQRKILKFDIPQQEGVVDEPSVDFDDDFIYSQVKKSLKQQTHKLVVDHTQKRTPSPRATKKINICFYYLRKKSKYEPHSTYKYNTVDCNFMNIVWTMIGVYSLDDPTLNAEGHEYHLNEYVNRFCMHVTVPWHTVDNIFIPVNVKDRDHWVLVVLSFSERYIFIYNSYEFSDHYAVVIVEIEKLAKIIPLCLKACNFYKNKDIDLDNHSRYKDKDMLDLFDVLFVDDLPQQPSESLSRGTRSRVSSVVQSQPAAVAIANASEFYVLSEYD</sequence>
<dbReference type="Pfam" id="PF02902">
    <property type="entry name" value="Peptidase_C48"/>
    <property type="match status" value="1"/>
</dbReference>
<dbReference type="EMBL" id="MLFT02000012">
    <property type="protein sequence ID" value="PHT31801.1"/>
    <property type="molecule type" value="Genomic_DNA"/>
</dbReference>
<accession>A0A2G2VFN4</accession>
<protein>
    <recommendedName>
        <fullName evidence="4">Ubiquitin-like protease family profile domain-containing protein</fullName>
    </recommendedName>
</protein>
<keyword evidence="2" id="KW-0645">Protease</keyword>
<reference evidence="5 6" key="1">
    <citation type="journal article" date="2017" name="Genome Biol.">
        <title>New reference genome sequences of hot pepper reveal the massive evolution of plant disease-resistance genes by retroduplication.</title>
        <authorList>
            <person name="Kim S."/>
            <person name="Park J."/>
            <person name="Yeom S.I."/>
            <person name="Kim Y.M."/>
            <person name="Seo E."/>
            <person name="Kim K.T."/>
            <person name="Kim M.S."/>
            <person name="Lee J.M."/>
            <person name="Cheong K."/>
            <person name="Shin H.S."/>
            <person name="Kim S.B."/>
            <person name="Han K."/>
            <person name="Lee J."/>
            <person name="Park M."/>
            <person name="Lee H.A."/>
            <person name="Lee H.Y."/>
            <person name="Lee Y."/>
            <person name="Oh S."/>
            <person name="Lee J.H."/>
            <person name="Choi E."/>
            <person name="Choi E."/>
            <person name="Lee S.E."/>
            <person name="Jeon J."/>
            <person name="Kim H."/>
            <person name="Choi G."/>
            <person name="Song H."/>
            <person name="Lee J."/>
            <person name="Lee S.C."/>
            <person name="Kwon J.K."/>
            <person name="Lee H.Y."/>
            <person name="Koo N."/>
            <person name="Hong Y."/>
            <person name="Kim R.W."/>
            <person name="Kang W.H."/>
            <person name="Huh J.H."/>
            <person name="Kang B.C."/>
            <person name="Yang T.J."/>
            <person name="Lee Y.H."/>
            <person name="Bennetzen J.L."/>
            <person name="Choi D."/>
        </authorList>
    </citation>
    <scope>NUCLEOTIDE SEQUENCE [LARGE SCALE GENOMIC DNA]</scope>
    <source>
        <strain evidence="6">cv. PBC81</strain>
    </source>
</reference>
<dbReference type="InterPro" id="IPR038765">
    <property type="entry name" value="Papain-like_cys_pep_sf"/>
</dbReference>
<comment type="caution">
    <text evidence="5">The sequence shown here is derived from an EMBL/GenBank/DDBJ whole genome shotgun (WGS) entry which is preliminary data.</text>
</comment>
<dbReference type="InterPro" id="IPR003653">
    <property type="entry name" value="Peptidase_C48_C"/>
</dbReference>
<name>A0A2G2VFN4_CAPBA</name>
<feature type="domain" description="Ubiquitin-like protease family profile" evidence="4">
    <location>
        <begin position="137"/>
        <end position="250"/>
    </location>
</feature>
<keyword evidence="3" id="KW-0378">Hydrolase</keyword>
<dbReference type="GO" id="GO:0006508">
    <property type="term" value="P:proteolysis"/>
    <property type="evidence" value="ECO:0007669"/>
    <property type="project" value="UniProtKB-KW"/>
</dbReference>
<comment type="similarity">
    <text evidence="1">Belongs to the peptidase C48 family.</text>
</comment>
<reference evidence="6" key="2">
    <citation type="journal article" date="2017" name="J. Anim. Genet.">
        <title>Multiple reference genome sequences of hot pepper reveal the massive evolution of plant disease resistance genes by retroduplication.</title>
        <authorList>
            <person name="Kim S."/>
            <person name="Park J."/>
            <person name="Yeom S.-I."/>
            <person name="Kim Y.-M."/>
            <person name="Seo E."/>
            <person name="Kim K.-T."/>
            <person name="Kim M.-S."/>
            <person name="Lee J.M."/>
            <person name="Cheong K."/>
            <person name="Shin H.-S."/>
            <person name="Kim S.-B."/>
            <person name="Han K."/>
            <person name="Lee J."/>
            <person name="Park M."/>
            <person name="Lee H.-A."/>
            <person name="Lee H.-Y."/>
            <person name="Lee Y."/>
            <person name="Oh S."/>
            <person name="Lee J.H."/>
            <person name="Choi E."/>
            <person name="Choi E."/>
            <person name="Lee S.E."/>
            <person name="Jeon J."/>
            <person name="Kim H."/>
            <person name="Choi G."/>
            <person name="Song H."/>
            <person name="Lee J."/>
            <person name="Lee S.-C."/>
            <person name="Kwon J.-K."/>
            <person name="Lee H.-Y."/>
            <person name="Koo N."/>
            <person name="Hong Y."/>
            <person name="Kim R.W."/>
            <person name="Kang W.-H."/>
            <person name="Huh J.H."/>
            <person name="Kang B.-C."/>
            <person name="Yang T.-J."/>
            <person name="Lee Y.-H."/>
            <person name="Bennetzen J.L."/>
            <person name="Choi D."/>
        </authorList>
    </citation>
    <scope>NUCLEOTIDE SEQUENCE [LARGE SCALE GENOMIC DNA]</scope>
    <source>
        <strain evidence="6">cv. PBC81</strain>
    </source>
</reference>
<dbReference type="Proteomes" id="UP000224567">
    <property type="component" value="Unassembled WGS sequence"/>
</dbReference>
<evidence type="ECO:0000313" key="6">
    <source>
        <dbReference type="Proteomes" id="UP000224567"/>
    </source>
</evidence>
<keyword evidence="6" id="KW-1185">Reference proteome</keyword>
<gene>
    <name evidence="5" type="ORF">CQW23_28138</name>
</gene>
<dbReference type="AlphaFoldDB" id="A0A2G2VFN4"/>
<evidence type="ECO:0000259" key="4">
    <source>
        <dbReference type="Pfam" id="PF02902"/>
    </source>
</evidence>
<dbReference type="PANTHER" id="PTHR31470">
    <property type="entry name" value="CYSTEINE PROTEINASES SUPERFAMILY PROTEIN-RELATED-RELATED"/>
    <property type="match status" value="1"/>
</dbReference>
<organism evidence="5 6">
    <name type="scientific">Capsicum baccatum</name>
    <name type="common">Peruvian pepper</name>
    <dbReference type="NCBI Taxonomy" id="33114"/>
    <lineage>
        <taxon>Eukaryota</taxon>
        <taxon>Viridiplantae</taxon>
        <taxon>Streptophyta</taxon>
        <taxon>Embryophyta</taxon>
        <taxon>Tracheophyta</taxon>
        <taxon>Spermatophyta</taxon>
        <taxon>Magnoliopsida</taxon>
        <taxon>eudicotyledons</taxon>
        <taxon>Gunneridae</taxon>
        <taxon>Pentapetalae</taxon>
        <taxon>asterids</taxon>
        <taxon>lamiids</taxon>
        <taxon>Solanales</taxon>
        <taxon>Solanaceae</taxon>
        <taxon>Solanoideae</taxon>
        <taxon>Capsiceae</taxon>
        <taxon>Capsicum</taxon>
    </lineage>
</organism>
<dbReference type="SUPFAM" id="SSF54001">
    <property type="entry name" value="Cysteine proteinases"/>
    <property type="match status" value="1"/>
</dbReference>
<evidence type="ECO:0000313" key="5">
    <source>
        <dbReference type="EMBL" id="PHT31801.1"/>
    </source>
</evidence>
<evidence type="ECO:0000256" key="1">
    <source>
        <dbReference type="ARBA" id="ARBA00005234"/>
    </source>
</evidence>
<dbReference type="Gene3D" id="3.40.395.10">
    <property type="entry name" value="Adenoviral Proteinase, Chain A"/>
    <property type="match status" value="1"/>
</dbReference>
<proteinExistence type="inferred from homology"/>
<dbReference type="OrthoDB" id="1291327at2759"/>
<evidence type="ECO:0000256" key="3">
    <source>
        <dbReference type="ARBA" id="ARBA00022801"/>
    </source>
</evidence>
<dbReference type="GO" id="GO:0008234">
    <property type="term" value="F:cysteine-type peptidase activity"/>
    <property type="evidence" value="ECO:0007669"/>
    <property type="project" value="InterPro"/>
</dbReference>